<evidence type="ECO:0000313" key="3">
    <source>
        <dbReference type="Proteomes" id="UP001285921"/>
    </source>
</evidence>
<dbReference type="RefSeq" id="WP_317982269.1">
    <property type="nucleotide sequence ID" value="NZ_BTCL01000037.1"/>
</dbReference>
<protein>
    <submittedName>
        <fullName evidence="2">Uncharacterized protein</fullName>
    </submittedName>
</protein>
<evidence type="ECO:0000256" key="1">
    <source>
        <dbReference type="SAM" id="SignalP"/>
    </source>
</evidence>
<dbReference type="Proteomes" id="UP001285921">
    <property type="component" value="Unassembled WGS sequence"/>
</dbReference>
<accession>A0ABQ6NXK3</accession>
<keyword evidence="1" id="KW-0732">Signal</keyword>
<name>A0ABQ6NXK3_9BACL</name>
<reference evidence="2 3" key="1">
    <citation type="submission" date="2023-05" db="EMBL/GenBank/DDBJ databases">
        <title>Draft genome of Paenibacillus sp. CCS26.</title>
        <authorList>
            <person name="Akita H."/>
            <person name="Shinto Y."/>
            <person name="Kimura Z."/>
        </authorList>
    </citation>
    <scope>NUCLEOTIDE SEQUENCE [LARGE SCALE GENOMIC DNA]</scope>
    <source>
        <strain evidence="2 3">CCS26</strain>
    </source>
</reference>
<dbReference type="EMBL" id="BTCL01000037">
    <property type="protein sequence ID" value="GMK48825.1"/>
    <property type="molecule type" value="Genomic_DNA"/>
</dbReference>
<organism evidence="2 3">
    <name type="scientific">Paenibacillus glycanilyticus</name>
    <dbReference type="NCBI Taxonomy" id="126569"/>
    <lineage>
        <taxon>Bacteria</taxon>
        <taxon>Bacillati</taxon>
        <taxon>Bacillota</taxon>
        <taxon>Bacilli</taxon>
        <taxon>Bacillales</taxon>
        <taxon>Paenibacillaceae</taxon>
        <taxon>Paenibacillus</taxon>
    </lineage>
</organism>
<proteinExistence type="predicted"/>
<keyword evidence="3" id="KW-1185">Reference proteome</keyword>
<feature type="chain" id="PRO_5045246073" evidence="1">
    <location>
        <begin position="26"/>
        <end position="140"/>
    </location>
</feature>
<feature type="signal peptide" evidence="1">
    <location>
        <begin position="1"/>
        <end position="25"/>
    </location>
</feature>
<evidence type="ECO:0000313" key="2">
    <source>
        <dbReference type="EMBL" id="GMK48825.1"/>
    </source>
</evidence>
<dbReference type="PROSITE" id="PS51257">
    <property type="entry name" value="PROKAR_LIPOPROTEIN"/>
    <property type="match status" value="1"/>
</dbReference>
<gene>
    <name evidence="2" type="ORF">PghCCS26_59550</name>
</gene>
<sequence length="140" mass="15250">MVFRRWIAAGLVALVLVIAAGCSQKKEPDTAAVPDYAPYLAEQAGELRVVVLVKNKVEEEKRTVNDMVAAMAGRFTPVIYDVNTEEGKKAEEQLEAGSGGYPAYYLFDDRQLLTEGHDLPQIAQAVMDYKDRLSIGGTGG</sequence>
<comment type="caution">
    <text evidence="2">The sequence shown here is derived from an EMBL/GenBank/DDBJ whole genome shotgun (WGS) entry which is preliminary data.</text>
</comment>